<evidence type="ECO:0000259" key="14">
    <source>
        <dbReference type="PROSITE" id="PS51103"/>
    </source>
</evidence>
<dbReference type="Pfam" id="PF02378">
    <property type="entry name" value="PTS_EIIC"/>
    <property type="match status" value="1"/>
</dbReference>
<dbReference type="GO" id="GO:0090563">
    <property type="term" value="F:protein-phosphocysteine-sugar phosphotransferase activity"/>
    <property type="evidence" value="ECO:0007669"/>
    <property type="project" value="TreeGrafter"/>
</dbReference>
<keyword evidence="16" id="KW-1185">Reference proteome</keyword>
<evidence type="ECO:0000256" key="6">
    <source>
        <dbReference type="ARBA" id="ARBA00022683"/>
    </source>
</evidence>
<protein>
    <submittedName>
        <fullName evidence="15">PTS system, sucrose-specific IIB component</fullName>
    </submittedName>
</protein>
<keyword evidence="6" id="KW-0598">Phosphotransferase system</keyword>
<sequence>MSKKIDILSPCDGEIIKTSHKNTINILCKSNKIYNFLGECEIKNIDRANLKIEFLVLNKYSIFLKIKGENLDINWSDIEGKIKEKSELFSKNSNEDVLLEIYSKNDRLVFDEIDERKVLVGDLLSKVSINEEFNIDELMSYSSKWDNVAKSIYEFVGSNTNYSKFYNCVTRFRVVVKDKNLVKQEEIKKIKEVKGLKWNGDELQIIIGGDVYKLADAFDKFVGEKKVIKNTTNVKRTFKDRLLASVTGVIIPALPVIMAAGILKAIQAILVQTGLIAEVVFDASHPSIVSYDLLTCLVYIIAEAGLSFMGIYFCYNTVKYLGGNEIMGIFIGLALVCPFFYSEGSWLSFKLFTLGNVDVAVKGYPSSIIPQIFAGLIYFYVDRSIRKWIPSSIDIVLRPAITFLITMILSFMVVGPVMGIVESGINYVLSFINKVPFGIGVGIFTLLWQPIVLTGMHYPLILPIMLDQAQNDTTTTILVGTTIGVLGQAGAALAVVVRTKSAQTKSIGIGSLPAAFFGVTEPAIYGVTLPKFWPFVYGCVGAGIAGFISGLLNVVSYSGATPSMGLIFVVGFIRGGTRNILFGIMVLLLAAIFSFVLVFITYRDRTPETKQIKQTSKVLANIYKLKMGSKISESTYNNDMVKINKFVNKERDALIQQVDQNLSKVEKFTVAIENIKNKELLKKEELIMKMKYWSKKNNTKRLEYLKEKFDLINNDEKLKLMDEKKSAYILNNEKPLMELKVLQESFLKETNEFLRRVSNDIDVPEILNLEFNYFNAIHSVDISYGITEKNNDFFIRQDFKKLKTNNKLIINV</sequence>
<evidence type="ECO:0000256" key="1">
    <source>
        <dbReference type="ARBA" id="ARBA00004651"/>
    </source>
</evidence>
<reference evidence="15 16" key="1">
    <citation type="submission" date="2019-08" db="EMBL/GenBank/DDBJ databases">
        <title>Complete genome sequence of Spiroplasma chinense CCH (DSM 19755).</title>
        <authorList>
            <person name="Shen H.-Y."/>
            <person name="Lin Y.-C."/>
            <person name="Chou L."/>
            <person name="Kuo C.-H."/>
        </authorList>
    </citation>
    <scope>NUCLEOTIDE SEQUENCE [LARGE SCALE GENOMIC DNA]</scope>
    <source>
        <strain evidence="15 16">CCH</strain>
    </source>
</reference>
<evidence type="ECO:0000256" key="8">
    <source>
        <dbReference type="ARBA" id="ARBA00022777"/>
    </source>
</evidence>
<dbReference type="Gene3D" id="3.30.1360.60">
    <property type="entry name" value="Glucose permease domain IIB"/>
    <property type="match status" value="1"/>
</dbReference>
<dbReference type="PROSITE" id="PS01035">
    <property type="entry name" value="PTS_EIIB_TYPE_1_CYS"/>
    <property type="match status" value="1"/>
</dbReference>
<dbReference type="EMBL" id="CP043026">
    <property type="protein sequence ID" value="QEH61462.1"/>
    <property type="molecule type" value="Genomic_DNA"/>
</dbReference>
<dbReference type="InterPro" id="IPR013013">
    <property type="entry name" value="PTS_EIIC_1"/>
</dbReference>
<feature type="transmembrane region" description="Helical" evidence="12">
    <location>
        <begin position="322"/>
        <end position="341"/>
    </location>
</feature>
<dbReference type="PROSITE" id="PS51103">
    <property type="entry name" value="PTS_EIIC_TYPE_1"/>
    <property type="match status" value="1"/>
</dbReference>
<evidence type="ECO:0000256" key="2">
    <source>
        <dbReference type="ARBA" id="ARBA00022448"/>
    </source>
</evidence>
<evidence type="ECO:0000313" key="15">
    <source>
        <dbReference type="EMBL" id="QEH61462.1"/>
    </source>
</evidence>
<feature type="transmembrane region" description="Helical" evidence="12">
    <location>
        <begin position="580"/>
        <end position="602"/>
    </location>
</feature>
<dbReference type="InterPro" id="IPR050558">
    <property type="entry name" value="PTS_Sugar-Specific_Components"/>
</dbReference>
<dbReference type="PANTHER" id="PTHR30175:SF1">
    <property type="entry name" value="PTS SYSTEM ARBUTIN-, CELLOBIOSE-, AND SALICIN-SPECIFIC EIIBC COMPONENT-RELATED"/>
    <property type="match status" value="1"/>
</dbReference>
<evidence type="ECO:0000256" key="3">
    <source>
        <dbReference type="ARBA" id="ARBA00022475"/>
    </source>
</evidence>
<feature type="transmembrane region" description="Helical" evidence="12">
    <location>
        <begin position="401"/>
        <end position="421"/>
    </location>
</feature>
<dbReference type="GO" id="GO:0016301">
    <property type="term" value="F:kinase activity"/>
    <property type="evidence" value="ECO:0007669"/>
    <property type="project" value="UniProtKB-KW"/>
</dbReference>
<dbReference type="SUPFAM" id="SSF55604">
    <property type="entry name" value="Glucose permease domain IIB"/>
    <property type="match status" value="1"/>
</dbReference>
<dbReference type="KEGG" id="schi:SCHIN_v1c02650"/>
<evidence type="ECO:0000256" key="11">
    <source>
        <dbReference type="PROSITE-ProRule" id="PRU00421"/>
    </source>
</evidence>
<proteinExistence type="predicted"/>
<evidence type="ECO:0000256" key="4">
    <source>
        <dbReference type="ARBA" id="ARBA00022597"/>
    </source>
</evidence>
<evidence type="ECO:0000313" key="16">
    <source>
        <dbReference type="Proteomes" id="UP000323144"/>
    </source>
</evidence>
<evidence type="ECO:0000256" key="5">
    <source>
        <dbReference type="ARBA" id="ARBA00022679"/>
    </source>
</evidence>
<dbReference type="PROSITE" id="PS51098">
    <property type="entry name" value="PTS_EIIB_TYPE_1"/>
    <property type="match status" value="1"/>
</dbReference>
<evidence type="ECO:0000256" key="12">
    <source>
        <dbReference type="SAM" id="Phobius"/>
    </source>
</evidence>
<dbReference type="InterPro" id="IPR001996">
    <property type="entry name" value="PTS_IIB_1"/>
</dbReference>
<organism evidence="15 16">
    <name type="scientific">Spiroplasma chinense</name>
    <dbReference type="NCBI Taxonomy" id="216932"/>
    <lineage>
        <taxon>Bacteria</taxon>
        <taxon>Bacillati</taxon>
        <taxon>Mycoplasmatota</taxon>
        <taxon>Mollicutes</taxon>
        <taxon>Entomoplasmatales</taxon>
        <taxon>Spiroplasmataceae</taxon>
        <taxon>Spiroplasma</taxon>
    </lineage>
</organism>
<evidence type="ECO:0000256" key="9">
    <source>
        <dbReference type="ARBA" id="ARBA00022989"/>
    </source>
</evidence>
<dbReference type="RefSeq" id="WP_166507857.1">
    <property type="nucleotide sequence ID" value="NZ_CP043026.1"/>
</dbReference>
<dbReference type="GO" id="GO:0005886">
    <property type="term" value="C:plasma membrane"/>
    <property type="evidence" value="ECO:0007669"/>
    <property type="project" value="UniProtKB-SubCell"/>
</dbReference>
<dbReference type="AlphaFoldDB" id="A0A5B9Y5Z8"/>
<dbReference type="GO" id="GO:0008982">
    <property type="term" value="F:protein-N(PI)-phosphohistidine-sugar phosphotransferase activity"/>
    <property type="evidence" value="ECO:0007669"/>
    <property type="project" value="InterPro"/>
</dbReference>
<keyword evidence="8" id="KW-0418">Kinase</keyword>
<keyword evidence="7 12" id="KW-0812">Transmembrane</keyword>
<feature type="transmembrane region" description="Helical" evidence="12">
    <location>
        <begin position="509"/>
        <end position="528"/>
    </location>
</feature>
<feature type="transmembrane region" description="Helical" evidence="12">
    <location>
        <begin position="441"/>
        <end position="465"/>
    </location>
</feature>
<keyword evidence="3" id="KW-1003">Cell membrane</keyword>
<keyword evidence="10 12" id="KW-0472">Membrane</keyword>
<comment type="subcellular location">
    <subcellularLocation>
        <location evidence="1">Cell membrane</location>
        <topology evidence="1">Multi-pass membrane protein</topology>
    </subcellularLocation>
</comment>
<dbReference type="Proteomes" id="UP000323144">
    <property type="component" value="Chromosome"/>
</dbReference>
<feature type="transmembrane region" description="Helical" evidence="12">
    <location>
        <begin position="291"/>
        <end position="315"/>
    </location>
</feature>
<keyword evidence="5" id="KW-0808">Transferase</keyword>
<feature type="transmembrane region" description="Helical" evidence="12">
    <location>
        <begin position="535"/>
        <end position="560"/>
    </location>
</feature>
<evidence type="ECO:0000256" key="7">
    <source>
        <dbReference type="ARBA" id="ARBA00022692"/>
    </source>
</evidence>
<evidence type="ECO:0000256" key="10">
    <source>
        <dbReference type="ARBA" id="ARBA00023136"/>
    </source>
</evidence>
<feature type="active site" description="Phosphocysteine intermediate; for EIIB activity" evidence="11">
    <location>
        <position position="168"/>
    </location>
</feature>
<keyword evidence="9 12" id="KW-1133">Transmembrane helix</keyword>
<evidence type="ECO:0000259" key="13">
    <source>
        <dbReference type="PROSITE" id="PS51098"/>
    </source>
</evidence>
<dbReference type="Pfam" id="PF00367">
    <property type="entry name" value="PTS_EIIB"/>
    <property type="match status" value="1"/>
</dbReference>
<feature type="domain" description="PTS EIIB type-1" evidence="13">
    <location>
        <begin position="146"/>
        <end position="228"/>
    </location>
</feature>
<dbReference type="PANTHER" id="PTHR30175">
    <property type="entry name" value="PHOSPHOTRANSFERASE SYSTEM TRANSPORT PROTEIN"/>
    <property type="match status" value="1"/>
</dbReference>
<dbReference type="GO" id="GO:0009401">
    <property type="term" value="P:phosphoenolpyruvate-dependent sugar phosphotransferase system"/>
    <property type="evidence" value="ECO:0007669"/>
    <property type="project" value="UniProtKB-KW"/>
</dbReference>
<dbReference type="InterPro" id="IPR003352">
    <property type="entry name" value="PTS_EIIC"/>
</dbReference>
<feature type="domain" description="PTS EIIC type-1" evidence="14">
    <location>
        <begin position="244"/>
        <end position="613"/>
    </location>
</feature>
<accession>A0A5B9Y5Z8</accession>
<feature type="transmembrane region" description="Helical" evidence="12">
    <location>
        <begin position="242"/>
        <end position="271"/>
    </location>
</feature>
<name>A0A5B9Y5Z8_9MOLU</name>
<dbReference type="InterPro" id="IPR036878">
    <property type="entry name" value="Glu_permease_IIB"/>
</dbReference>
<keyword evidence="2" id="KW-0813">Transport</keyword>
<keyword evidence="4" id="KW-0762">Sugar transport</keyword>
<feature type="transmembrane region" description="Helical" evidence="12">
    <location>
        <begin position="477"/>
        <end position="497"/>
    </location>
</feature>
<dbReference type="InterPro" id="IPR018113">
    <property type="entry name" value="PTrfase_EIIB_Cys"/>
</dbReference>
<gene>
    <name evidence="15" type="primary">scrA</name>
    <name evidence="15" type="ORF">SCHIN_v1c02650</name>
</gene>